<keyword evidence="6" id="KW-0067">ATP-binding</keyword>
<evidence type="ECO:0000256" key="6">
    <source>
        <dbReference type="ARBA" id="ARBA00022840"/>
    </source>
</evidence>
<evidence type="ECO:0000259" key="10">
    <source>
        <dbReference type="PROSITE" id="PS51192"/>
    </source>
</evidence>
<dbReference type="PANTHER" id="PTHR14025">
    <property type="entry name" value="FANCONI ANEMIA GROUP M FANCM FAMILY MEMBER"/>
    <property type="match status" value="1"/>
</dbReference>
<dbReference type="PROSITE" id="PS51192">
    <property type="entry name" value="HELICASE_ATP_BIND_1"/>
    <property type="match status" value="1"/>
</dbReference>
<name>A0A1E4TFT4_9ASCO</name>
<reference evidence="12" key="1">
    <citation type="submission" date="2016-02" db="EMBL/GenBank/DDBJ databases">
        <title>Comparative genomics of biotechnologically important yeasts.</title>
        <authorList>
            <consortium name="DOE Joint Genome Institute"/>
            <person name="Riley R."/>
            <person name="Haridas S."/>
            <person name="Wolfe K.H."/>
            <person name="Lopes M.R."/>
            <person name="Hittinger C.T."/>
            <person name="Goker M."/>
            <person name="Salamov A."/>
            <person name="Wisecaver J."/>
            <person name="Long T.M."/>
            <person name="Aerts A.L."/>
            <person name="Barry K."/>
            <person name="Choi C."/>
            <person name="Clum A."/>
            <person name="Coughlan A.Y."/>
            <person name="Deshpande S."/>
            <person name="Douglass A.P."/>
            <person name="Hanson S.J."/>
            <person name="Klenk H.-P."/>
            <person name="Labutti K."/>
            <person name="Lapidus A."/>
            <person name="Lindquist E."/>
            <person name="Lipzen A."/>
            <person name="Meier-Kolthoff J.P."/>
            <person name="Ohm R.A."/>
            <person name="Otillar R.P."/>
            <person name="Pangilinan J."/>
            <person name="Peng Y."/>
            <person name="Rokas A."/>
            <person name="Rosa C.A."/>
            <person name="Scheuner C."/>
            <person name="Sibirny A.A."/>
            <person name="Slot J.C."/>
            <person name="Stielow J.B."/>
            <person name="Sun H."/>
            <person name="Kurtzman C.P."/>
            <person name="Blackwell M."/>
            <person name="Jeffries T.W."/>
            <person name="Grigoriev I.V."/>
        </authorList>
    </citation>
    <scope>NUCLEOTIDE SEQUENCE [LARGE SCALE GENOMIC DNA]</scope>
    <source>
        <strain evidence="12">NRRL Y-17796</strain>
    </source>
</reference>
<organism evidence="11 12">
    <name type="scientific">Tortispora caseinolytica NRRL Y-17796</name>
    <dbReference type="NCBI Taxonomy" id="767744"/>
    <lineage>
        <taxon>Eukaryota</taxon>
        <taxon>Fungi</taxon>
        <taxon>Dikarya</taxon>
        <taxon>Ascomycota</taxon>
        <taxon>Saccharomycotina</taxon>
        <taxon>Trigonopsidomycetes</taxon>
        <taxon>Trigonopsidales</taxon>
        <taxon>Trigonopsidaceae</taxon>
        <taxon>Tortispora</taxon>
    </lineage>
</organism>
<sequence length="207" mass="23261">HHKINREACKTLIYPDNMPQRSYQYSIIKKSIFHNLLCALPTGLGKTFIASVMMLNWYRWTEDTKIVFLAPTRPLVLQQAEACYRIVGLPRKDTGVLIGGTKSVTFREELYKSVRVLFMTPHILENDIKRGIIDPKSFVCVIVDEAHHATGGHAATKAVRQILEVNPSVRIMALTATPGSTIESVQTVIDNLNISAIDMRTETNIDI</sequence>
<accession>A0A1E4TFT4</accession>
<evidence type="ECO:0000256" key="8">
    <source>
        <dbReference type="ARBA" id="ARBA00047995"/>
    </source>
</evidence>
<dbReference type="EC" id="3.6.4.12" evidence="9"/>
<dbReference type="PANTHER" id="PTHR14025:SF20">
    <property type="entry name" value="FANCONI ANEMIA GROUP M PROTEIN"/>
    <property type="match status" value="1"/>
</dbReference>
<dbReference type="GO" id="GO:0043138">
    <property type="term" value="F:3'-5' DNA helicase activity"/>
    <property type="evidence" value="ECO:0007669"/>
    <property type="project" value="TreeGrafter"/>
</dbReference>
<evidence type="ECO:0000313" key="12">
    <source>
        <dbReference type="Proteomes" id="UP000095023"/>
    </source>
</evidence>
<dbReference type="GO" id="GO:0009378">
    <property type="term" value="F:four-way junction helicase activity"/>
    <property type="evidence" value="ECO:0007669"/>
    <property type="project" value="TreeGrafter"/>
</dbReference>
<gene>
    <name evidence="11" type="ORF">CANCADRAFT_20243</name>
</gene>
<evidence type="ECO:0000313" key="11">
    <source>
        <dbReference type="EMBL" id="ODV90635.1"/>
    </source>
</evidence>
<dbReference type="OrthoDB" id="164902at2759"/>
<feature type="non-terminal residue" evidence="11">
    <location>
        <position position="207"/>
    </location>
</feature>
<proteinExistence type="inferred from homology"/>
<dbReference type="InterPro" id="IPR044749">
    <property type="entry name" value="FANCM_DEXDc"/>
</dbReference>
<comment type="similarity">
    <text evidence="2 9">Belongs to the DEAD box helicase family. DEAH subfamily. FANCM sub-subfamily.</text>
</comment>
<keyword evidence="12" id="KW-1185">Reference proteome</keyword>
<evidence type="ECO:0000256" key="3">
    <source>
        <dbReference type="ARBA" id="ARBA00022741"/>
    </source>
</evidence>
<dbReference type="InterPro" id="IPR027417">
    <property type="entry name" value="P-loop_NTPase"/>
</dbReference>
<dbReference type="GO" id="GO:0016887">
    <property type="term" value="F:ATP hydrolysis activity"/>
    <property type="evidence" value="ECO:0007669"/>
    <property type="project" value="RHEA"/>
</dbReference>
<dbReference type="EMBL" id="KV453842">
    <property type="protein sequence ID" value="ODV90635.1"/>
    <property type="molecule type" value="Genomic_DNA"/>
</dbReference>
<keyword evidence="7" id="KW-0539">Nucleus</keyword>
<comment type="function">
    <text evidence="9">ATP-dependent DNA helicase involved in DNA damage repair by homologous recombination and in genome maintenance. Capable of unwinding D-loops. Plays a role in limiting crossover recombinants during mitotic DNA double-strand break (DSB) repair. Component of a FANCM-MHF complex which promotes gene conversion at blocked replication forks, probably by reversal of the stalled fork.</text>
</comment>
<dbReference type="SMART" id="SM00487">
    <property type="entry name" value="DEXDc"/>
    <property type="match status" value="1"/>
</dbReference>
<evidence type="ECO:0000256" key="7">
    <source>
        <dbReference type="ARBA" id="ARBA00023242"/>
    </source>
</evidence>
<keyword evidence="5" id="KW-0347">Helicase</keyword>
<dbReference type="AlphaFoldDB" id="A0A1E4TFT4"/>
<dbReference type="CDD" id="cd18033">
    <property type="entry name" value="DEXDc_FANCM"/>
    <property type="match status" value="1"/>
</dbReference>
<keyword evidence="4" id="KW-0378">Hydrolase</keyword>
<evidence type="ECO:0000256" key="4">
    <source>
        <dbReference type="ARBA" id="ARBA00022801"/>
    </source>
</evidence>
<dbReference type="Proteomes" id="UP000095023">
    <property type="component" value="Unassembled WGS sequence"/>
</dbReference>
<dbReference type="GO" id="GO:0045003">
    <property type="term" value="P:double-strand break repair via synthesis-dependent strand annealing"/>
    <property type="evidence" value="ECO:0007669"/>
    <property type="project" value="TreeGrafter"/>
</dbReference>
<dbReference type="Pfam" id="PF04851">
    <property type="entry name" value="ResIII"/>
    <property type="match status" value="1"/>
</dbReference>
<protein>
    <recommendedName>
        <fullName evidence="9">ATP-dependent DNA helicase</fullName>
        <ecNumber evidence="9">3.6.4.12</ecNumber>
    </recommendedName>
</protein>
<feature type="domain" description="Helicase ATP-binding" evidence="10">
    <location>
        <begin position="27"/>
        <end position="196"/>
    </location>
</feature>
<evidence type="ECO:0000256" key="5">
    <source>
        <dbReference type="ARBA" id="ARBA00022806"/>
    </source>
</evidence>
<comment type="subunit">
    <text evidence="9">Interacts with the MHF histone-fold complex to form the FANCM-MHF complex.</text>
</comment>
<comment type="subcellular location">
    <subcellularLocation>
        <location evidence="1 9">Nucleus</location>
    </subcellularLocation>
</comment>
<dbReference type="InterPro" id="IPR006935">
    <property type="entry name" value="Helicase/UvrB_N"/>
</dbReference>
<dbReference type="SUPFAM" id="SSF52540">
    <property type="entry name" value="P-loop containing nucleoside triphosphate hydrolases"/>
    <property type="match status" value="1"/>
</dbReference>
<comment type="catalytic activity">
    <reaction evidence="8 9">
        <text>ATP + H2O = ADP + phosphate + H(+)</text>
        <dbReference type="Rhea" id="RHEA:13065"/>
        <dbReference type="ChEBI" id="CHEBI:15377"/>
        <dbReference type="ChEBI" id="CHEBI:15378"/>
        <dbReference type="ChEBI" id="CHEBI:30616"/>
        <dbReference type="ChEBI" id="CHEBI:43474"/>
        <dbReference type="ChEBI" id="CHEBI:456216"/>
        <dbReference type="EC" id="3.6.4.12"/>
    </reaction>
</comment>
<dbReference type="FunFam" id="3.40.50.300:FF:000861">
    <property type="entry name" value="Fanconi anemia, complementation group M"/>
    <property type="match status" value="1"/>
</dbReference>
<dbReference type="Gene3D" id="3.40.50.300">
    <property type="entry name" value="P-loop containing nucleotide triphosphate hydrolases"/>
    <property type="match status" value="1"/>
</dbReference>
<evidence type="ECO:0000256" key="1">
    <source>
        <dbReference type="ARBA" id="ARBA00004123"/>
    </source>
</evidence>
<dbReference type="GO" id="GO:0036297">
    <property type="term" value="P:interstrand cross-link repair"/>
    <property type="evidence" value="ECO:0007669"/>
    <property type="project" value="UniProtKB-ARBA"/>
</dbReference>
<keyword evidence="3" id="KW-0547">Nucleotide-binding</keyword>
<dbReference type="GO" id="GO:0000400">
    <property type="term" value="F:four-way junction DNA binding"/>
    <property type="evidence" value="ECO:0007669"/>
    <property type="project" value="TreeGrafter"/>
</dbReference>
<evidence type="ECO:0000256" key="9">
    <source>
        <dbReference type="RuleBase" id="RU367027"/>
    </source>
</evidence>
<dbReference type="InterPro" id="IPR014001">
    <property type="entry name" value="Helicase_ATP-bd"/>
</dbReference>
<evidence type="ECO:0000256" key="2">
    <source>
        <dbReference type="ARBA" id="ARBA00009889"/>
    </source>
</evidence>
<dbReference type="GO" id="GO:0005524">
    <property type="term" value="F:ATP binding"/>
    <property type="evidence" value="ECO:0007669"/>
    <property type="project" value="UniProtKB-UniRule"/>
</dbReference>
<dbReference type="GO" id="GO:0005634">
    <property type="term" value="C:nucleus"/>
    <property type="evidence" value="ECO:0007669"/>
    <property type="project" value="UniProtKB-SubCell"/>
</dbReference>
<feature type="non-terminal residue" evidence="11">
    <location>
        <position position="1"/>
    </location>
</feature>